<gene>
    <name evidence="1" type="ORF">LAD12857_29290</name>
</gene>
<proteinExistence type="predicted"/>
<organism evidence="1 2">
    <name type="scientific">Lacrimispora amygdalina</name>
    <dbReference type="NCBI Taxonomy" id="253257"/>
    <lineage>
        <taxon>Bacteria</taxon>
        <taxon>Bacillati</taxon>
        <taxon>Bacillota</taxon>
        <taxon>Clostridia</taxon>
        <taxon>Lachnospirales</taxon>
        <taxon>Lachnospiraceae</taxon>
        <taxon>Lacrimispora</taxon>
    </lineage>
</organism>
<evidence type="ECO:0000313" key="2">
    <source>
        <dbReference type="Proteomes" id="UP001419084"/>
    </source>
</evidence>
<name>A0ABQ5M8V3_9FIRM</name>
<comment type="caution">
    <text evidence="1">The sequence shown here is derived from an EMBL/GenBank/DDBJ whole genome shotgun (WGS) entry which is preliminary data.</text>
</comment>
<evidence type="ECO:0000313" key="1">
    <source>
        <dbReference type="EMBL" id="GLB31006.1"/>
    </source>
</evidence>
<protein>
    <submittedName>
        <fullName evidence="1">Uncharacterized protein</fullName>
    </submittedName>
</protein>
<dbReference type="EMBL" id="BRPJ01000051">
    <property type="protein sequence ID" value="GLB31006.1"/>
    <property type="molecule type" value="Genomic_DNA"/>
</dbReference>
<sequence length="57" mass="6718">MSNKKEPVKYKTESLLMSKGFANYQQDFARVLLPDPEYTVEEAKEILDKFFEKKEGK</sequence>
<reference evidence="1 2" key="1">
    <citation type="journal article" date="2024" name="Int. J. Syst. Evol. Microbiol.">
        <title>Lacrimispora brassicae sp. nov. isolated from fermented cabbage, and proposal of Clostridium indicum Gundawar et al. 2019 and Clostridium methoxybenzovorans Mechichi et al. 1999 as heterotypic synonyms of Lacrimispora amygdalina (Parshina et al. 2003) Haas and Blanchard 2020 and Lacrimispora indolis (McClung and McCoy 1957) Haas and Blanchard 2020, respectively.</title>
        <authorList>
            <person name="Kobayashi H."/>
            <person name="Tanizawa Y."/>
            <person name="Sakamoto M."/>
            <person name="Ohkuma M."/>
            <person name="Tohno M."/>
        </authorList>
    </citation>
    <scope>NUCLEOTIDE SEQUENCE [LARGE SCALE GENOMIC DNA]</scope>
    <source>
        <strain evidence="1 2">DSM 12857</strain>
    </source>
</reference>
<dbReference type="Proteomes" id="UP001419084">
    <property type="component" value="Unassembled WGS sequence"/>
</dbReference>
<keyword evidence="2" id="KW-1185">Reference proteome</keyword>
<dbReference type="RefSeq" id="WP_346065568.1">
    <property type="nucleotide sequence ID" value="NZ_BRPJ01000051.1"/>
</dbReference>
<accession>A0ABQ5M8V3</accession>